<dbReference type="InterPro" id="IPR039158">
    <property type="entry name" value="SLC25A46"/>
</dbReference>
<evidence type="ECO:0000256" key="12">
    <source>
        <dbReference type="SAM" id="MobiDB-lite"/>
    </source>
</evidence>
<feature type="compositionally biased region" description="Polar residues" evidence="12">
    <location>
        <begin position="291"/>
        <end position="301"/>
    </location>
</feature>
<keyword evidence="8" id="KW-0496">Mitochondrion</keyword>
<protein>
    <submittedName>
        <fullName evidence="13">Solute carrier family 25 member 46</fullName>
    </submittedName>
</protein>
<dbReference type="SUPFAM" id="SSF103506">
    <property type="entry name" value="Mitochondrial carrier"/>
    <property type="match status" value="2"/>
</dbReference>
<accession>A0A0X3P145</accession>
<keyword evidence="7" id="KW-1133">Transmembrane helix</keyword>
<dbReference type="InterPro" id="IPR018108">
    <property type="entry name" value="MCP_transmembrane"/>
</dbReference>
<dbReference type="AlphaFoldDB" id="A0A0X3P145"/>
<keyword evidence="6" id="KW-1000">Mitochondrion outer membrane</keyword>
<dbReference type="PANTHER" id="PTHR21252:SF2">
    <property type="entry name" value="MITOCHONDRIAL OUTER MEMBRANE PROTEIN SLC25A46"/>
    <property type="match status" value="1"/>
</dbReference>
<organism evidence="13">
    <name type="scientific">Schistocephalus solidus</name>
    <name type="common">Tapeworm</name>
    <dbReference type="NCBI Taxonomy" id="70667"/>
    <lineage>
        <taxon>Eukaryota</taxon>
        <taxon>Metazoa</taxon>
        <taxon>Spiralia</taxon>
        <taxon>Lophotrochozoa</taxon>
        <taxon>Platyhelminthes</taxon>
        <taxon>Cestoda</taxon>
        <taxon>Eucestoda</taxon>
        <taxon>Diphyllobothriidea</taxon>
        <taxon>Diphyllobothriidae</taxon>
        <taxon>Schistocephalus</taxon>
    </lineage>
</organism>
<evidence type="ECO:0000256" key="1">
    <source>
        <dbReference type="ARBA" id="ARBA00004374"/>
    </source>
</evidence>
<feature type="region of interest" description="Disordered" evidence="12">
    <location>
        <begin position="280"/>
        <end position="301"/>
    </location>
</feature>
<dbReference type="InterPro" id="IPR023395">
    <property type="entry name" value="MCP_dom_sf"/>
</dbReference>
<dbReference type="PROSITE" id="PS50920">
    <property type="entry name" value="SOLCAR"/>
    <property type="match status" value="1"/>
</dbReference>
<evidence type="ECO:0000256" key="10">
    <source>
        <dbReference type="PROSITE-ProRule" id="PRU00282"/>
    </source>
</evidence>
<evidence type="ECO:0000256" key="9">
    <source>
        <dbReference type="ARBA" id="ARBA00023136"/>
    </source>
</evidence>
<keyword evidence="4 10" id="KW-0812">Transmembrane</keyword>
<feature type="repeat" description="Solcar" evidence="10">
    <location>
        <begin position="320"/>
        <end position="423"/>
    </location>
</feature>
<dbReference type="Pfam" id="PF00153">
    <property type="entry name" value="Mito_carr"/>
    <property type="match status" value="1"/>
</dbReference>
<dbReference type="EMBL" id="GEEE01017667">
    <property type="protein sequence ID" value="JAP45558.1"/>
    <property type="molecule type" value="Transcribed_RNA"/>
</dbReference>
<sequence length="526" mass="58668">MWSSKLKDLETATNVGEIHQPNSKNFSTESTVAVYEEPAAPNETYFKEFIGYGIGLTSLLTEMILSHPFLVVRHQCQVRFHAKQLHVFPLTLFPVLQNYVSRQGIFTLWKGMSGALTVRALTLVTENVVSEFLPLPKLIIFVSHQIFREVSFDSAPKKIVLHLLLKAISLAACTPFYAASIVEFVQSDIASEPASIISCFVEGFRRFIPFSSGPRLGSITGNIKAGLKSLPIRTSRRLPIWKLIPPVVVLGVGQRIVRLFFDRLVSIYFNQGVEQEQMDAEAESRSRLQRHTSPGQAASTSEFTLVNNQRQEVALQSTYIRFYTDLAANLWASLAVDVLLYPLETIVVRLCVQGTRTLVDNMDTGVSVLPIVSAFDGPLDAIRSALHSSSGLLGLYRGFGALAMQYALQAAFLMGVKAAYERLLCCYSSPQPHFRPLPADRHYEGQPTPERQPQQQQQQQPQQQQQVPTYSASVWQPLSDQGRWNTDLAGSFAGSRENLNPSPHLPEVAPTTYPFRGYSGVFDRPF</sequence>
<evidence type="ECO:0000256" key="5">
    <source>
        <dbReference type="ARBA" id="ARBA00022737"/>
    </source>
</evidence>
<dbReference type="GO" id="GO:0005741">
    <property type="term" value="C:mitochondrial outer membrane"/>
    <property type="evidence" value="ECO:0007669"/>
    <property type="project" value="UniProtKB-SubCell"/>
</dbReference>
<evidence type="ECO:0000256" key="6">
    <source>
        <dbReference type="ARBA" id="ARBA00022787"/>
    </source>
</evidence>
<feature type="region of interest" description="Disordered" evidence="12">
    <location>
        <begin position="436"/>
        <end position="471"/>
    </location>
</feature>
<keyword evidence="9 10" id="KW-0472">Membrane</keyword>
<evidence type="ECO:0000256" key="2">
    <source>
        <dbReference type="ARBA" id="ARBA00006375"/>
    </source>
</evidence>
<keyword evidence="5" id="KW-0677">Repeat</keyword>
<evidence type="ECO:0000256" key="11">
    <source>
        <dbReference type="RuleBase" id="RU000488"/>
    </source>
</evidence>
<evidence type="ECO:0000256" key="8">
    <source>
        <dbReference type="ARBA" id="ARBA00023128"/>
    </source>
</evidence>
<feature type="region of interest" description="Disordered" evidence="12">
    <location>
        <begin position="485"/>
        <end position="514"/>
    </location>
</feature>
<evidence type="ECO:0000313" key="13">
    <source>
        <dbReference type="EMBL" id="JAP45558.1"/>
    </source>
</evidence>
<comment type="similarity">
    <text evidence="2 11">Belongs to the mitochondrial carrier (TC 2.A.29) family.</text>
</comment>
<proteinExistence type="inferred from homology"/>
<reference evidence="13" key="1">
    <citation type="submission" date="2016-01" db="EMBL/GenBank/DDBJ databases">
        <title>Reference transcriptome for the parasite Schistocephalus solidus: insights into the molecular evolution of parasitism.</title>
        <authorList>
            <person name="Hebert F.O."/>
            <person name="Grambauer S."/>
            <person name="Barber I."/>
            <person name="Landry C.R."/>
            <person name="Aubin-Horth N."/>
        </authorList>
    </citation>
    <scope>NUCLEOTIDE SEQUENCE</scope>
</reference>
<evidence type="ECO:0000256" key="3">
    <source>
        <dbReference type="ARBA" id="ARBA00022448"/>
    </source>
</evidence>
<keyword evidence="3 11" id="KW-0813">Transport</keyword>
<feature type="compositionally biased region" description="Low complexity" evidence="12">
    <location>
        <begin position="452"/>
        <end position="466"/>
    </location>
</feature>
<evidence type="ECO:0000256" key="7">
    <source>
        <dbReference type="ARBA" id="ARBA00022989"/>
    </source>
</evidence>
<dbReference type="Gene3D" id="1.50.40.10">
    <property type="entry name" value="Mitochondrial carrier domain"/>
    <property type="match status" value="1"/>
</dbReference>
<evidence type="ECO:0000256" key="4">
    <source>
        <dbReference type="ARBA" id="ARBA00022692"/>
    </source>
</evidence>
<name>A0A0X3P145_SCHSO</name>
<comment type="subcellular location">
    <subcellularLocation>
        <location evidence="1">Mitochondrion outer membrane</location>
        <topology evidence="1">Multi-pass membrane protein</topology>
    </subcellularLocation>
</comment>
<gene>
    <name evidence="13" type="ORF">TR99343</name>
</gene>
<dbReference type="GO" id="GO:0090149">
    <property type="term" value="P:mitochondrial membrane fission"/>
    <property type="evidence" value="ECO:0007669"/>
    <property type="project" value="InterPro"/>
</dbReference>
<dbReference type="PANTHER" id="PTHR21252">
    <property type="entry name" value="TB1 PROTEIN-RELATED"/>
    <property type="match status" value="1"/>
</dbReference>